<keyword evidence="3" id="KW-0677">Repeat</keyword>
<dbReference type="InterPro" id="IPR018247">
    <property type="entry name" value="EF_Hand_1_Ca_BS"/>
</dbReference>
<dbReference type="GO" id="GO:0005509">
    <property type="term" value="F:calcium ion binding"/>
    <property type="evidence" value="ECO:0007669"/>
    <property type="project" value="InterPro"/>
</dbReference>
<comment type="function">
    <text evidence="1">Potential calcium sensor.</text>
</comment>
<dbReference type="Pfam" id="PF13499">
    <property type="entry name" value="EF-hand_7"/>
    <property type="match status" value="1"/>
</dbReference>
<sequence>MGKSPATATCILELYFEGPVCLFIFFTLLVTCFISKIQTTLSGSCPNCNGRSSRPASSTTLIPFADGGRTESELTHEDAEDVMSRIGLEYDQARSVACVETGLSCSMPQLFDDDEPSLQEVKQAFSVFDEDDDGYMDALDLCRVIRNLGLQQGGVEVCECEQMIAKYDMNRDRRIDVKEFTRVLEASFC</sequence>
<comment type="caution">
    <text evidence="6">The sequence shown here is derived from an EMBL/GenBank/DDBJ whole genome shotgun (WGS) entry which is preliminary data.</text>
</comment>
<dbReference type="Proteomes" id="UP000729402">
    <property type="component" value="Unassembled WGS sequence"/>
</dbReference>
<evidence type="ECO:0000313" key="6">
    <source>
        <dbReference type="EMBL" id="KAG8090199.1"/>
    </source>
</evidence>
<dbReference type="InterPro" id="IPR039647">
    <property type="entry name" value="EF_hand_pair_protein_CML-like"/>
</dbReference>
<organism evidence="6 7">
    <name type="scientific">Zizania palustris</name>
    <name type="common">Northern wild rice</name>
    <dbReference type="NCBI Taxonomy" id="103762"/>
    <lineage>
        <taxon>Eukaryota</taxon>
        <taxon>Viridiplantae</taxon>
        <taxon>Streptophyta</taxon>
        <taxon>Embryophyta</taxon>
        <taxon>Tracheophyta</taxon>
        <taxon>Spermatophyta</taxon>
        <taxon>Magnoliopsida</taxon>
        <taxon>Liliopsida</taxon>
        <taxon>Poales</taxon>
        <taxon>Poaceae</taxon>
        <taxon>BOP clade</taxon>
        <taxon>Oryzoideae</taxon>
        <taxon>Oryzeae</taxon>
        <taxon>Zizaniinae</taxon>
        <taxon>Zizania</taxon>
    </lineage>
</organism>
<dbReference type="PANTHER" id="PTHR10891">
    <property type="entry name" value="EF-HAND CALCIUM-BINDING DOMAIN CONTAINING PROTEIN"/>
    <property type="match status" value="1"/>
</dbReference>
<dbReference type="CDD" id="cd00051">
    <property type="entry name" value="EFh"/>
    <property type="match status" value="1"/>
</dbReference>
<name>A0A8J5WJ79_ZIZPA</name>
<evidence type="ECO:0000256" key="4">
    <source>
        <dbReference type="SAM" id="Phobius"/>
    </source>
</evidence>
<evidence type="ECO:0000256" key="3">
    <source>
        <dbReference type="ARBA" id="ARBA00022737"/>
    </source>
</evidence>
<keyword evidence="2" id="KW-0479">Metal-binding</keyword>
<keyword evidence="4" id="KW-1133">Transmembrane helix</keyword>
<evidence type="ECO:0000313" key="7">
    <source>
        <dbReference type="Proteomes" id="UP000729402"/>
    </source>
</evidence>
<feature type="transmembrane region" description="Helical" evidence="4">
    <location>
        <begin position="14"/>
        <end position="34"/>
    </location>
</feature>
<keyword evidence="7" id="KW-1185">Reference proteome</keyword>
<proteinExistence type="predicted"/>
<dbReference type="PROSITE" id="PS50222">
    <property type="entry name" value="EF_HAND_2"/>
    <property type="match status" value="1"/>
</dbReference>
<evidence type="ECO:0000259" key="5">
    <source>
        <dbReference type="PROSITE" id="PS50222"/>
    </source>
</evidence>
<dbReference type="SMART" id="SM00054">
    <property type="entry name" value="EFh"/>
    <property type="match status" value="2"/>
</dbReference>
<gene>
    <name evidence="6" type="ORF">GUJ93_ZPchr0011g28775</name>
</gene>
<dbReference type="OrthoDB" id="26525at2759"/>
<keyword evidence="4" id="KW-0812">Transmembrane</keyword>
<evidence type="ECO:0000256" key="1">
    <source>
        <dbReference type="ARBA" id="ARBA00003291"/>
    </source>
</evidence>
<evidence type="ECO:0000256" key="2">
    <source>
        <dbReference type="ARBA" id="ARBA00022723"/>
    </source>
</evidence>
<feature type="domain" description="EF-hand" evidence="5">
    <location>
        <begin position="116"/>
        <end position="151"/>
    </location>
</feature>
<reference evidence="6" key="1">
    <citation type="journal article" date="2021" name="bioRxiv">
        <title>Whole Genome Assembly and Annotation of Northern Wild Rice, Zizania palustris L., Supports a Whole Genome Duplication in the Zizania Genus.</title>
        <authorList>
            <person name="Haas M."/>
            <person name="Kono T."/>
            <person name="Macchietto M."/>
            <person name="Millas R."/>
            <person name="McGilp L."/>
            <person name="Shao M."/>
            <person name="Duquette J."/>
            <person name="Hirsch C.N."/>
            <person name="Kimball J."/>
        </authorList>
    </citation>
    <scope>NUCLEOTIDE SEQUENCE</scope>
    <source>
        <tissue evidence="6">Fresh leaf tissue</tissue>
    </source>
</reference>
<dbReference type="InterPro" id="IPR002048">
    <property type="entry name" value="EF_hand_dom"/>
</dbReference>
<keyword evidence="4" id="KW-0472">Membrane</keyword>
<dbReference type="PROSITE" id="PS00018">
    <property type="entry name" value="EF_HAND_1"/>
    <property type="match status" value="2"/>
</dbReference>
<protein>
    <recommendedName>
        <fullName evidence="5">EF-hand domain-containing protein</fullName>
    </recommendedName>
</protein>
<accession>A0A8J5WJ79</accession>
<reference evidence="6" key="2">
    <citation type="submission" date="2021-02" db="EMBL/GenBank/DDBJ databases">
        <authorList>
            <person name="Kimball J.A."/>
            <person name="Haas M.W."/>
            <person name="Macchietto M."/>
            <person name="Kono T."/>
            <person name="Duquette J."/>
            <person name="Shao M."/>
        </authorList>
    </citation>
    <scope>NUCLEOTIDE SEQUENCE</scope>
    <source>
        <tissue evidence="6">Fresh leaf tissue</tissue>
    </source>
</reference>
<dbReference type="AlphaFoldDB" id="A0A8J5WJ79"/>
<dbReference type="EMBL" id="JAAALK010000081">
    <property type="protein sequence ID" value="KAG8090199.1"/>
    <property type="molecule type" value="Genomic_DNA"/>
</dbReference>